<dbReference type="PANTHER" id="PTHR33669:SF15">
    <property type="entry name" value="NPR1_NIM1-LIKE C-TERMINAL DOMAIN-CONTAINING PROTEIN"/>
    <property type="match status" value="1"/>
</dbReference>
<name>A0AAV0R5Y6_9ROSI</name>
<protein>
    <submittedName>
        <fullName evidence="5">Uncharacterized protein</fullName>
    </submittedName>
</protein>
<evidence type="ECO:0000256" key="2">
    <source>
        <dbReference type="ARBA" id="ARBA00009937"/>
    </source>
</evidence>
<dbReference type="GO" id="GO:0010112">
    <property type="term" value="P:regulation of systemic acquired resistance"/>
    <property type="evidence" value="ECO:0007669"/>
    <property type="project" value="InterPro"/>
</dbReference>
<dbReference type="GO" id="GO:0005634">
    <property type="term" value="C:nucleus"/>
    <property type="evidence" value="ECO:0007669"/>
    <property type="project" value="UniProtKB-SubCell"/>
</dbReference>
<keyword evidence="6" id="KW-1185">Reference proteome</keyword>
<evidence type="ECO:0000256" key="4">
    <source>
        <dbReference type="SAM" id="MobiDB-lite"/>
    </source>
</evidence>
<reference evidence="5" key="1">
    <citation type="submission" date="2022-08" db="EMBL/GenBank/DDBJ databases">
        <authorList>
            <person name="Gutierrez-Valencia J."/>
        </authorList>
    </citation>
    <scope>NUCLEOTIDE SEQUENCE</scope>
</reference>
<evidence type="ECO:0000256" key="1">
    <source>
        <dbReference type="ARBA" id="ARBA00004123"/>
    </source>
</evidence>
<evidence type="ECO:0000313" key="6">
    <source>
        <dbReference type="Proteomes" id="UP001154282"/>
    </source>
</evidence>
<feature type="region of interest" description="Disordered" evidence="4">
    <location>
        <begin position="1"/>
        <end position="24"/>
    </location>
</feature>
<dbReference type="Pfam" id="PF15699">
    <property type="entry name" value="NPR1_interact"/>
    <property type="match status" value="1"/>
</dbReference>
<dbReference type="EMBL" id="CAMGYJ010000010">
    <property type="protein sequence ID" value="CAI0551887.1"/>
    <property type="molecule type" value="Genomic_DNA"/>
</dbReference>
<comment type="subcellular location">
    <subcellularLocation>
        <location evidence="1">Nucleus</location>
    </subcellularLocation>
</comment>
<sequence length="111" mass="12717">MDQERKNSNSSPKLALLEAEHEERDDEKIDKFFAIIKRLREARHGSSSSLRHMEAQRAKKAKKIQAPWTPSFQLEDFAGFAGLRTVEPIASSEREVCAQEEKHEIDLNLAL</sequence>
<evidence type="ECO:0000256" key="3">
    <source>
        <dbReference type="ARBA" id="ARBA00023242"/>
    </source>
</evidence>
<dbReference type="Proteomes" id="UP001154282">
    <property type="component" value="Unassembled WGS sequence"/>
</dbReference>
<evidence type="ECO:0000313" key="5">
    <source>
        <dbReference type="EMBL" id="CAI0551887.1"/>
    </source>
</evidence>
<dbReference type="PANTHER" id="PTHR33669">
    <property type="entry name" value="PROTEIN NEGATIVE REGULATOR OF RESISTANCE"/>
    <property type="match status" value="1"/>
</dbReference>
<feature type="region of interest" description="Disordered" evidence="4">
    <location>
        <begin position="45"/>
        <end position="65"/>
    </location>
</feature>
<comment type="similarity">
    <text evidence="2">Belongs to the NPR1-interactor family.</text>
</comment>
<proteinExistence type="inferred from homology"/>
<dbReference type="InterPro" id="IPR031425">
    <property type="entry name" value="NPR1/NH1-interacting"/>
</dbReference>
<accession>A0AAV0R5Y6</accession>
<keyword evidence="3" id="KW-0539">Nucleus</keyword>
<gene>
    <name evidence="5" type="ORF">LITE_LOCUS46167</name>
</gene>
<comment type="caution">
    <text evidence="5">The sequence shown here is derived from an EMBL/GenBank/DDBJ whole genome shotgun (WGS) entry which is preliminary data.</text>
</comment>
<organism evidence="5 6">
    <name type="scientific">Linum tenue</name>
    <dbReference type="NCBI Taxonomy" id="586396"/>
    <lineage>
        <taxon>Eukaryota</taxon>
        <taxon>Viridiplantae</taxon>
        <taxon>Streptophyta</taxon>
        <taxon>Embryophyta</taxon>
        <taxon>Tracheophyta</taxon>
        <taxon>Spermatophyta</taxon>
        <taxon>Magnoliopsida</taxon>
        <taxon>eudicotyledons</taxon>
        <taxon>Gunneridae</taxon>
        <taxon>Pentapetalae</taxon>
        <taxon>rosids</taxon>
        <taxon>fabids</taxon>
        <taxon>Malpighiales</taxon>
        <taxon>Linaceae</taxon>
        <taxon>Linum</taxon>
    </lineage>
</organism>
<dbReference type="AlphaFoldDB" id="A0AAV0R5Y6"/>